<evidence type="ECO:0000313" key="3">
    <source>
        <dbReference type="Proteomes" id="UP001180020"/>
    </source>
</evidence>
<organism evidence="2 3">
    <name type="scientific">Acorus calamus</name>
    <name type="common">Sweet flag</name>
    <dbReference type="NCBI Taxonomy" id="4465"/>
    <lineage>
        <taxon>Eukaryota</taxon>
        <taxon>Viridiplantae</taxon>
        <taxon>Streptophyta</taxon>
        <taxon>Embryophyta</taxon>
        <taxon>Tracheophyta</taxon>
        <taxon>Spermatophyta</taxon>
        <taxon>Magnoliopsida</taxon>
        <taxon>Liliopsida</taxon>
        <taxon>Acoraceae</taxon>
        <taxon>Acorus</taxon>
    </lineage>
</organism>
<dbReference type="Proteomes" id="UP001180020">
    <property type="component" value="Unassembled WGS sequence"/>
</dbReference>
<accession>A0AAV9DSC6</accession>
<reference evidence="2" key="1">
    <citation type="journal article" date="2023" name="Nat. Commun.">
        <title>Diploid and tetraploid genomes of Acorus and the evolution of monocots.</title>
        <authorList>
            <person name="Ma L."/>
            <person name="Liu K.W."/>
            <person name="Li Z."/>
            <person name="Hsiao Y.Y."/>
            <person name="Qi Y."/>
            <person name="Fu T."/>
            <person name="Tang G.D."/>
            <person name="Zhang D."/>
            <person name="Sun W.H."/>
            <person name="Liu D.K."/>
            <person name="Li Y."/>
            <person name="Chen G.Z."/>
            <person name="Liu X.D."/>
            <person name="Liao X.Y."/>
            <person name="Jiang Y.T."/>
            <person name="Yu X."/>
            <person name="Hao Y."/>
            <person name="Huang J."/>
            <person name="Zhao X.W."/>
            <person name="Ke S."/>
            <person name="Chen Y.Y."/>
            <person name="Wu W.L."/>
            <person name="Hsu J.L."/>
            <person name="Lin Y.F."/>
            <person name="Huang M.D."/>
            <person name="Li C.Y."/>
            <person name="Huang L."/>
            <person name="Wang Z.W."/>
            <person name="Zhao X."/>
            <person name="Zhong W.Y."/>
            <person name="Peng D.H."/>
            <person name="Ahmad S."/>
            <person name="Lan S."/>
            <person name="Zhang J.S."/>
            <person name="Tsai W.C."/>
            <person name="Van de Peer Y."/>
            <person name="Liu Z.J."/>
        </authorList>
    </citation>
    <scope>NUCLEOTIDE SEQUENCE</scope>
    <source>
        <strain evidence="2">CP</strain>
    </source>
</reference>
<comment type="caution">
    <text evidence="2">The sequence shown here is derived from an EMBL/GenBank/DDBJ whole genome shotgun (WGS) entry which is preliminary data.</text>
</comment>
<protein>
    <submittedName>
        <fullName evidence="2">Uncharacterized protein</fullName>
    </submittedName>
</protein>
<proteinExistence type="predicted"/>
<evidence type="ECO:0000313" key="2">
    <source>
        <dbReference type="EMBL" id="KAK1303781.1"/>
    </source>
</evidence>
<dbReference type="AlphaFoldDB" id="A0AAV9DSC6"/>
<keyword evidence="3" id="KW-1185">Reference proteome</keyword>
<sequence length="93" mass="10230">MVPTSFDRRYSDLADGFLGSVTPDYLPFQIWESLQVRGRSECIGALRGLVTAREKESVHEKAGGDHKTPLNPLEPLSGASTRNETLTPSEKTI</sequence>
<feature type="region of interest" description="Disordered" evidence="1">
    <location>
        <begin position="54"/>
        <end position="93"/>
    </location>
</feature>
<evidence type="ECO:0000256" key="1">
    <source>
        <dbReference type="SAM" id="MobiDB-lite"/>
    </source>
</evidence>
<dbReference type="EMBL" id="JAUJYO010000011">
    <property type="protein sequence ID" value="KAK1303781.1"/>
    <property type="molecule type" value="Genomic_DNA"/>
</dbReference>
<feature type="compositionally biased region" description="Polar residues" evidence="1">
    <location>
        <begin position="78"/>
        <end position="93"/>
    </location>
</feature>
<feature type="compositionally biased region" description="Basic and acidic residues" evidence="1">
    <location>
        <begin position="54"/>
        <end position="68"/>
    </location>
</feature>
<gene>
    <name evidence="2" type="ORF">QJS10_CPB11g01251</name>
</gene>
<reference evidence="2" key="2">
    <citation type="submission" date="2023-06" db="EMBL/GenBank/DDBJ databases">
        <authorList>
            <person name="Ma L."/>
            <person name="Liu K.-W."/>
            <person name="Li Z."/>
            <person name="Hsiao Y.-Y."/>
            <person name="Qi Y."/>
            <person name="Fu T."/>
            <person name="Tang G."/>
            <person name="Zhang D."/>
            <person name="Sun W.-H."/>
            <person name="Liu D.-K."/>
            <person name="Li Y."/>
            <person name="Chen G.-Z."/>
            <person name="Liu X.-D."/>
            <person name="Liao X.-Y."/>
            <person name="Jiang Y.-T."/>
            <person name="Yu X."/>
            <person name="Hao Y."/>
            <person name="Huang J."/>
            <person name="Zhao X.-W."/>
            <person name="Ke S."/>
            <person name="Chen Y.-Y."/>
            <person name="Wu W.-L."/>
            <person name="Hsu J.-L."/>
            <person name="Lin Y.-F."/>
            <person name="Huang M.-D."/>
            <person name="Li C.-Y."/>
            <person name="Huang L."/>
            <person name="Wang Z.-W."/>
            <person name="Zhao X."/>
            <person name="Zhong W.-Y."/>
            <person name="Peng D.-H."/>
            <person name="Ahmad S."/>
            <person name="Lan S."/>
            <person name="Zhang J.-S."/>
            <person name="Tsai W.-C."/>
            <person name="Van De Peer Y."/>
            <person name="Liu Z.-J."/>
        </authorList>
    </citation>
    <scope>NUCLEOTIDE SEQUENCE</scope>
    <source>
        <strain evidence="2">CP</strain>
        <tissue evidence="2">Leaves</tissue>
    </source>
</reference>
<name>A0AAV9DSC6_ACOCL</name>